<evidence type="ECO:0000313" key="1">
    <source>
        <dbReference type="EMBL" id="KAJ9637173.1"/>
    </source>
</evidence>
<dbReference type="EMBL" id="JAPDRP010000023">
    <property type="protein sequence ID" value="KAJ9637173.1"/>
    <property type="molecule type" value="Genomic_DNA"/>
</dbReference>
<keyword evidence="2" id="KW-1185">Reference proteome</keyword>
<name>A0ACC2YPI8_9PEZI</name>
<accession>A0ACC2YPI8</accession>
<dbReference type="Proteomes" id="UP001172680">
    <property type="component" value="Unassembled WGS sequence"/>
</dbReference>
<gene>
    <name evidence="1" type="ORF">H2199_007459</name>
</gene>
<organism evidence="1 2">
    <name type="scientific">Coniosporium tulheliwenetii</name>
    <dbReference type="NCBI Taxonomy" id="3383036"/>
    <lineage>
        <taxon>Eukaryota</taxon>
        <taxon>Fungi</taxon>
        <taxon>Dikarya</taxon>
        <taxon>Ascomycota</taxon>
        <taxon>Pezizomycotina</taxon>
        <taxon>Dothideomycetes</taxon>
        <taxon>Dothideomycetes incertae sedis</taxon>
        <taxon>Coniosporium</taxon>
    </lineage>
</organism>
<protein>
    <submittedName>
        <fullName evidence="1">Uncharacterized protein</fullName>
    </submittedName>
</protein>
<reference evidence="1" key="1">
    <citation type="submission" date="2022-10" db="EMBL/GenBank/DDBJ databases">
        <title>Culturing micro-colonial fungi from biological soil crusts in the Mojave desert and describing Neophaeococcomyces mojavensis, and introducing the new genera and species Taxawa tesnikishii.</title>
        <authorList>
            <person name="Kurbessoian T."/>
            <person name="Stajich J.E."/>
        </authorList>
    </citation>
    <scope>NUCLEOTIDE SEQUENCE</scope>
    <source>
        <strain evidence="1">JES_115</strain>
    </source>
</reference>
<proteinExistence type="predicted"/>
<evidence type="ECO:0000313" key="2">
    <source>
        <dbReference type="Proteomes" id="UP001172680"/>
    </source>
</evidence>
<comment type="caution">
    <text evidence="1">The sequence shown here is derived from an EMBL/GenBank/DDBJ whole genome shotgun (WGS) entry which is preliminary data.</text>
</comment>
<sequence>MSQARGVDAVTKRGITMQNLQRRRLESLEHELENMRRQRDQDLSLLKQSEVGVYENMRKMKLLLDDKVEAVVDRLHALGNLEKRVVTIDESQIQLESRFDEFERSRRFQSPSITPMQEATITQTIDEQPVRLEKQMYSFSWSVRVILVPQKTQRFAFDYDSVANKRCQSRNFQQDITFFDRECESFIRAVEIAYCSVLHGRSWVPLAGHRSTEPQHFGRMELKQLADEYCSTSLWNHSFLDHHCVAHDKLAGDVLYIALQNENLTWEEIRQLPTLYGSDESCWAHDEELDGKMRSFSNGMDTKMTYSYLDPPPSYTGAHSDIDRLPSSLDVLATASASYHPLDALRHPSTYSGSTLIAPDQATLSDQSGMSVRSFNTEISDDEHVGKKPKLRTKASAPAMRPSTASSSGSQTVYVSGRSKRKMTVREKDKQPGRSFADWKAPKINSLLHRHDAKDKSAEAS</sequence>